<dbReference type="GO" id="GO:0016020">
    <property type="term" value="C:membrane"/>
    <property type="evidence" value="ECO:0007669"/>
    <property type="project" value="UniProtKB-SubCell"/>
</dbReference>
<feature type="transmembrane region" description="Helical" evidence="6">
    <location>
        <begin position="422"/>
        <end position="443"/>
    </location>
</feature>
<dbReference type="InterPro" id="IPR036259">
    <property type="entry name" value="MFS_trans_sf"/>
</dbReference>
<feature type="transmembrane region" description="Helical" evidence="6">
    <location>
        <begin position="82"/>
        <end position="102"/>
    </location>
</feature>
<feature type="transmembrane region" description="Helical" evidence="6">
    <location>
        <begin position="134"/>
        <end position="155"/>
    </location>
</feature>
<dbReference type="FunFam" id="1.20.1250.20:FF:000249">
    <property type="entry name" value="facilitated trehalose transporter Tret1"/>
    <property type="match status" value="1"/>
</dbReference>
<dbReference type="EMBL" id="OU895877">
    <property type="protein sequence ID" value="CAG9799510.1"/>
    <property type="molecule type" value="Genomic_DNA"/>
</dbReference>
<name>A0A9N9WNE3_9DIPT</name>
<feature type="transmembrane region" description="Helical" evidence="6">
    <location>
        <begin position="352"/>
        <end position="375"/>
    </location>
</feature>
<feature type="transmembrane region" description="Helical" evidence="6">
    <location>
        <begin position="288"/>
        <end position="312"/>
    </location>
</feature>
<dbReference type="PROSITE" id="PS00217">
    <property type="entry name" value="SUGAR_TRANSPORT_2"/>
    <property type="match status" value="1"/>
</dbReference>
<feature type="domain" description="Major facilitator superfamily (MFS) profile" evidence="7">
    <location>
        <begin position="41"/>
        <end position="477"/>
    </location>
</feature>
<dbReference type="SUPFAM" id="SSF103473">
    <property type="entry name" value="MFS general substrate transporter"/>
    <property type="match status" value="1"/>
</dbReference>
<organism evidence="8 9">
    <name type="scientific">Chironomus riparius</name>
    <dbReference type="NCBI Taxonomy" id="315576"/>
    <lineage>
        <taxon>Eukaryota</taxon>
        <taxon>Metazoa</taxon>
        <taxon>Ecdysozoa</taxon>
        <taxon>Arthropoda</taxon>
        <taxon>Hexapoda</taxon>
        <taxon>Insecta</taxon>
        <taxon>Pterygota</taxon>
        <taxon>Neoptera</taxon>
        <taxon>Endopterygota</taxon>
        <taxon>Diptera</taxon>
        <taxon>Nematocera</taxon>
        <taxon>Chironomoidea</taxon>
        <taxon>Chironomidae</taxon>
        <taxon>Chironominae</taxon>
        <taxon>Chironomus</taxon>
    </lineage>
</organism>
<dbReference type="Gene3D" id="1.20.1250.20">
    <property type="entry name" value="MFS general substrate transporter like domains"/>
    <property type="match status" value="1"/>
</dbReference>
<comment type="subcellular location">
    <subcellularLocation>
        <location evidence="1">Membrane</location>
        <topology evidence="1">Multi-pass membrane protein</topology>
    </subcellularLocation>
</comment>
<feature type="transmembrane region" description="Helical" evidence="6">
    <location>
        <begin position="39"/>
        <end position="62"/>
    </location>
</feature>
<keyword evidence="2 6" id="KW-0812">Transmembrane</keyword>
<dbReference type="PROSITE" id="PS50850">
    <property type="entry name" value="MFS"/>
    <property type="match status" value="1"/>
</dbReference>
<sequence>MVPKATDTTETRFQHEYLNERSVNDGKNVDSFSPLLRQIFAACAPIAATISAGFTIGYSAIFLPQLQSESSTIPITLEEGSWIASLAAFAMAPGCLLGGFIMQKYGRKFSHYFLCIPTIIGWFSIYFAKSIPLILLGRFLTGLATGLLGPPGTVYIGETSEPKNRGFLLATITLSMSFGILLCHIMGTFFHWKTVALISATIFPCIIFMILSYLPESPSWLLTQNRLKEAEEAFLWLRGTSPDAAGELEGLIKKHEITKKEEDASNIENNFLTKLKINMRKPEFYKPLGIILLCFFIMQFSGVNSVAFYTVSLMKNVTGPGNEYFSMIIIDTVRVLSSFVACVLLKMCYRRTLLMISGTGTSICMIAVSICMYYSKTNLGNSNISWLSMIFLIGYICFISCGLFPLPWVLQGEMLQQVTRGFSSGLTSCFNFICFFIVVKTFVQLSAVMETFGVFMVYALIALIGTLVLYRILPETKNRTLQQIEDGFSSK</sequence>
<reference evidence="8" key="2">
    <citation type="submission" date="2022-10" db="EMBL/GenBank/DDBJ databases">
        <authorList>
            <consortium name="ENA_rothamsted_submissions"/>
            <consortium name="culmorum"/>
            <person name="King R."/>
        </authorList>
    </citation>
    <scope>NUCLEOTIDE SEQUENCE</scope>
</reference>
<feature type="transmembrane region" description="Helical" evidence="6">
    <location>
        <begin position="455"/>
        <end position="473"/>
    </location>
</feature>
<feature type="transmembrane region" description="Helical" evidence="6">
    <location>
        <begin position="167"/>
        <end position="189"/>
    </location>
</feature>
<dbReference type="PANTHER" id="PTHR48021">
    <property type="match status" value="1"/>
</dbReference>
<evidence type="ECO:0000256" key="2">
    <source>
        <dbReference type="ARBA" id="ARBA00022692"/>
    </source>
</evidence>
<feature type="transmembrane region" description="Helical" evidence="6">
    <location>
        <begin position="324"/>
        <end position="345"/>
    </location>
</feature>
<keyword evidence="3 6" id="KW-1133">Transmembrane helix</keyword>
<feature type="transmembrane region" description="Helical" evidence="6">
    <location>
        <begin position="387"/>
        <end position="410"/>
    </location>
</feature>
<protein>
    <recommendedName>
        <fullName evidence="7">Major facilitator superfamily (MFS) profile domain-containing protein</fullName>
    </recommendedName>
</protein>
<dbReference type="GO" id="GO:0022857">
    <property type="term" value="F:transmembrane transporter activity"/>
    <property type="evidence" value="ECO:0007669"/>
    <property type="project" value="InterPro"/>
</dbReference>
<feature type="transmembrane region" description="Helical" evidence="6">
    <location>
        <begin position="109"/>
        <end position="128"/>
    </location>
</feature>
<dbReference type="InterPro" id="IPR020846">
    <property type="entry name" value="MFS_dom"/>
</dbReference>
<feature type="transmembrane region" description="Helical" evidence="6">
    <location>
        <begin position="195"/>
        <end position="214"/>
    </location>
</feature>
<proteinExistence type="predicted"/>
<dbReference type="Proteomes" id="UP001153620">
    <property type="component" value="Chromosome 1"/>
</dbReference>
<evidence type="ECO:0000256" key="4">
    <source>
        <dbReference type="ARBA" id="ARBA00023136"/>
    </source>
</evidence>
<evidence type="ECO:0000256" key="6">
    <source>
        <dbReference type="SAM" id="Phobius"/>
    </source>
</evidence>
<gene>
    <name evidence="8" type="ORF">CHIRRI_LOCUS2475</name>
</gene>
<dbReference type="OrthoDB" id="6612291at2759"/>
<dbReference type="InterPro" id="IPR005829">
    <property type="entry name" value="Sugar_transporter_CS"/>
</dbReference>
<evidence type="ECO:0000313" key="8">
    <source>
        <dbReference type="EMBL" id="CAG9799510.1"/>
    </source>
</evidence>
<evidence type="ECO:0000313" key="9">
    <source>
        <dbReference type="Proteomes" id="UP001153620"/>
    </source>
</evidence>
<dbReference type="PANTHER" id="PTHR48021:SF68">
    <property type="entry name" value="MAJOR FACILITATOR SUPERFAMILY (MFS) PROFILE DOMAIN-CONTAINING PROTEIN"/>
    <property type="match status" value="1"/>
</dbReference>
<reference evidence="8" key="1">
    <citation type="submission" date="2022-01" db="EMBL/GenBank/DDBJ databases">
        <authorList>
            <person name="King R."/>
        </authorList>
    </citation>
    <scope>NUCLEOTIDE SEQUENCE</scope>
</reference>
<dbReference type="PRINTS" id="PR00171">
    <property type="entry name" value="SUGRTRNSPORT"/>
</dbReference>
<evidence type="ECO:0000256" key="1">
    <source>
        <dbReference type="ARBA" id="ARBA00004141"/>
    </source>
</evidence>
<keyword evidence="4 6" id="KW-0472">Membrane</keyword>
<evidence type="ECO:0000256" key="5">
    <source>
        <dbReference type="ARBA" id="ARBA00023180"/>
    </source>
</evidence>
<dbReference type="InterPro" id="IPR003663">
    <property type="entry name" value="Sugar/inositol_transpt"/>
</dbReference>
<evidence type="ECO:0000259" key="7">
    <source>
        <dbReference type="PROSITE" id="PS50850"/>
    </source>
</evidence>
<dbReference type="InterPro" id="IPR050549">
    <property type="entry name" value="MFS_Trehalose_Transporter"/>
</dbReference>
<evidence type="ECO:0000256" key="3">
    <source>
        <dbReference type="ARBA" id="ARBA00022989"/>
    </source>
</evidence>
<keyword evidence="5" id="KW-0325">Glycoprotein</keyword>
<dbReference type="AlphaFoldDB" id="A0A9N9WNE3"/>
<dbReference type="InterPro" id="IPR005828">
    <property type="entry name" value="MFS_sugar_transport-like"/>
</dbReference>
<accession>A0A9N9WNE3</accession>
<dbReference type="Pfam" id="PF00083">
    <property type="entry name" value="Sugar_tr"/>
    <property type="match status" value="1"/>
</dbReference>
<keyword evidence="9" id="KW-1185">Reference proteome</keyword>